<dbReference type="Proteomes" id="UP000619743">
    <property type="component" value="Unassembled WGS sequence"/>
</dbReference>
<accession>A0A8J2U366</accession>
<comment type="caution">
    <text evidence="1">The sequence shown here is derived from an EMBL/GenBank/DDBJ whole genome shotgun (WGS) entry which is preliminary data.</text>
</comment>
<dbReference type="OrthoDB" id="9181918at2"/>
<proteinExistence type="predicted"/>
<name>A0A8J2U366_9GAMM</name>
<dbReference type="AlphaFoldDB" id="A0A8J2U366"/>
<evidence type="ECO:0000313" key="1">
    <source>
        <dbReference type="EMBL" id="GGA69657.1"/>
    </source>
</evidence>
<protein>
    <submittedName>
        <fullName evidence="1">Uncharacterized protein</fullName>
    </submittedName>
</protein>
<sequence length="67" mass="8037">MDNNQEILQRERRETIYELADLFVVVQEMGQRLAEETHGDGFDEVREFNVLLHQARQRLNHIKREAT</sequence>
<organism evidence="1 2">
    <name type="scientific">Neiella marina</name>
    <dbReference type="NCBI Taxonomy" id="508461"/>
    <lineage>
        <taxon>Bacteria</taxon>
        <taxon>Pseudomonadati</taxon>
        <taxon>Pseudomonadota</taxon>
        <taxon>Gammaproteobacteria</taxon>
        <taxon>Alteromonadales</taxon>
        <taxon>Echinimonadaceae</taxon>
        <taxon>Neiella</taxon>
    </lineage>
</organism>
<dbReference type="RefSeq" id="WP_087504806.1">
    <property type="nucleotide sequence ID" value="NZ_BMDX01000003.1"/>
</dbReference>
<keyword evidence="2" id="KW-1185">Reference proteome</keyword>
<reference evidence="2" key="1">
    <citation type="journal article" date="2019" name="Int. J. Syst. Evol. Microbiol.">
        <title>The Global Catalogue of Microorganisms (GCM) 10K type strain sequencing project: providing services to taxonomists for standard genome sequencing and annotation.</title>
        <authorList>
            <consortium name="The Broad Institute Genomics Platform"/>
            <consortium name="The Broad Institute Genome Sequencing Center for Infectious Disease"/>
            <person name="Wu L."/>
            <person name="Ma J."/>
        </authorList>
    </citation>
    <scope>NUCLEOTIDE SEQUENCE [LARGE SCALE GENOMIC DNA]</scope>
    <source>
        <strain evidence="2">CGMCC 1.10130</strain>
    </source>
</reference>
<gene>
    <name evidence="1" type="ORF">GCM10011369_09130</name>
</gene>
<evidence type="ECO:0000313" key="2">
    <source>
        <dbReference type="Proteomes" id="UP000619743"/>
    </source>
</evidence>
<dbReference type="EMBL" id="BMDX01000003">
    <property type="protein sequence ID" value="GGA69657.1"/>
    <property type="molecule type" value="Genomic_DNA"/>
</dbReference>